<dbReference type="GO" id="GO:0051537">
    <property type="term" value="F:2 iron, 2 sulfur cluster binding"/>
    <property type="evidence" value="ECO:0007669"/>
    <property type="project" value="UniProtKB-KW"/>
</dbReference>
<accession>A0AAC9KAU7</accession>
<dbReference type="GO" id="GO:0016491">
    <property type="term" value="F:oxidoreductase activity"/>
    <property type="evidence" value="ECO:0007669"/>
    <property type="project" value="UniProtKB-KW"/>
</dbReference>
<dbReference type="AlphaFoldDB" id="A0AAC9KAU7"/>
<proteinExistence type="predicted"/>
<dbReference type="PANTHER" id="PTHR21266:SF60">
    <property type="entry name" value="3-KETOSTEROID-9-ALPHA-MONOOXYGENASE, OXYGENASE COMPONENT"/>
    <property type="match status" value="1"/>
</dbReference>
<dbReference type="Pfam" id="PF19112">
    <property type="entry name" value="VanA_C"/>
    <property type="match status" value="1"/>
</dbReference>
<dbReference type="Pfam" id="PF00355">
    <property type="entry name" value="Rieske"/>
    <property type="match status" value="1"/>
</dbReference>
<dbReference type="InterPro" id="IPR036922">
    <property type="entry name" value="Rieske_2Fe-2S_sf"/>
</dbReference>
<evidence type="ECO:0000259" key="6">
    <source>
        <dbReference type="PROSITE" id="PS51296"/>
    </source>
</evidence>
<keyword evidence="4" id="KW-0408">Iron</keyword>
<dbReference type="SUPFAM" id="SSF50022">
    <property type="entry name" value="ISP domain"/>
    <property type="match status" value="1"/>
</dbReference>
<organism evidence="7 8">
    <name type="scientific">Granulibacter bethesdensis</name>
    <dbReference type="NCBI Taxonomy" id="364410"/>
    <lineage>
        <taxon>Bacteria</taxon>
        <taxon>Pseudomonadati</taxon>
        <taxon>Pseudomonadota</taxon>
        <taxon>Alphaproteobacteria</taxon>
        <taxon>Acetobacterales</taxon>
        <taxon>Acetobacteraceae</taxon>
        <taxon>Granulibacter</taxon>
    </lineage>
</organism>
<keyword evidence="3" id="KW-0560">Oxidoreductase</keyword>
<dbReference type="PANTHER" id="PTHR21266">
    <property type="entry name" value="IRON-SULFUR DOMAIN CONTAINING PROTEIN"/>
    <property type="match status" value="1"/>
</dbReference>
<evidence type="ECO:0000256" key="2">
    <source>
        <dbReference type="ARBA" id="ARBA00022723"/>
    </source>
</evidence>
<evidence type="ECO:0000256" key="5">
    <source>
        <dbReference type="ARBA" id="ARBA00023014"/>
    </source>
</evidence>
<feature type="domain" description="Rieske" evidence="6">
    <location>
        <begin position="69"/>
        <end position="171"/>
    </location>
</feature>
<keyword evidence="5" id="KW-0411">Iron-sulfur</keyword>
<keyword evidence="1" id="KW-0001">2Fe-2S</keyword>
<dbReference type="Proteomes" id="UP000182373">
    <property type="component" value="Chromosome"/>
</dbReference>
<reference evidence="8" key="1">
    <citation type="submission" date="2016-11" db="EMBL/GenBank/DDBJ databases">
        <title>Comparative genomic and phenotypic analysis of Granulibacter bethesdensis clinical isolates from patients with chronic granulomatous disease.</title>
        <authorList>
            <person name="Zarember K.A."/>
            <person name="Porcella S.F."/>
            <person name="Chu J."/>
            <person name="Ding L."/>
            <person name="Dahlstrom E."/>
            <person name="Barbian K."/>
            <person name="Martens C."/>
            <person name="Sykora L."/>
            <person name="Kramer S."/>
            <person name="Pettinato A.M."/>
            <person name="Hong H."/>
            <person name="Wald G."/>
            <person name="Berg L.J."/>
            <person name="Rogge L.S."/>
            <person name="Greenberg D.E."/>
            <person name="Falcone E.L."/>
            <person name="Neves J.F."/>
            <person name="Simoes M.J."/>
            <person name="Casal M."/>
            <person name="Rodriguez-Lopez F.C."/>
            <person name="Zelazny A."/>
            <person name="Gallin J.I."/>
            <person name="Holland S.M."/>
        </authorList>
    </citation>
    <scope>NUCLEOTIDE SEQUENCE [LARGE SCALE GENOMIC DNA]</scope>
    <source>
        <strain evidence="8">NIH9.1</strain>
    </source>
</reference>
<sequence length="394" mass="45088">MPETLCSLSPVRLSRCRPHMASNMRARSTIPAPCALLPSKEPDLLPDSFERSRPDLFDLRRTGIDPDYWYPLAWSGEIRKGKATGRHFAGDPIVLVRGESGRVYALEDRCAHRQVPLHAGVVEGDCLRCCYHGWTYDASGGCIDVPYLGKDKLPNGVRAYPCQEKDGLVFIFPGDPAHAETTPLPALPSISDPAYRTRRFGREVACHYSFMHENLMDMNHQFLHRKQMGQIRPRYLGHDTGEDWLEVRYSFARTAGRQPLGERLIFGTREGKAEPNDSLMTIRTDYPYQRLTIDLKSDRVMQLWIVYVPLDKDQKRIRTFGLLSVRKPRAAFLLHAAWPLLGWFTERIFSEDRWIVEQEQAAHDALGGNMNQEPFPVIRALQDLLARRGRLLSF</sequence>
<dbReference type="EMBL" id="CP018191">
    <property type="protein sequence ID" value="APH53728.1"/>
    <property type="molecule type" value="Genomic_DNA"/>
</dbReference>
<evidence type="ECO:0000256" key="1">
    <source>
        <dbReference type="ARBA" id="ARBA00022714"/>
    </source>
</evidence>
<dbReference type="GO" id="GO:0046872">
    <property type="term" value="F:metal ion binding"/>
    <property type="evidence" value="ECO:0007669"/>
    <property type="project" value="UniProtKB-KW"/>
</dbReference>
<dbReference type="InterPro" id="IPR044043">
    <property type="entry name" value="VanA_C_cat"/>
</dbReference>
<name>A0AAC9KAU7_9PROT</name>
<dbReference type="Gene3D" id="3.90.380.10">
    <property type="entry name" value="Naphthalene 1,2-dioxygenase Alpha Subunit, Chain A, domain 1"/>
    <property type="match status" value="1"/>
</dbReference>
<evidence type="ECO:0000256" key="3">
    <source>
        <dbReference type="ARBA" id="ARBA00023002"/>
    </source>
</evidence>
<dbReference type="Gene3D" id="2.102.10.10">
    <property type="entry name" value="Rieske [2Fe-2S] iron-sulphur domain"/>
    <property type="match status" value="1"/>
</dbReference>
<evidence type="ECO:0000256" key="4">
    <source>
        <dbReference type="ARBA" id="ARBA00023004"/>
    </source>
</evidence>
<dbReference type="InterPro" id="IPR050584">
    <property type="entry name" value="Cholesterol_7-desaturase"/>
</dbReference>
<dbReference type="InterPro" id="IPR017941">
    <property type="entry name" value="Rieske_2Fe-2S"/>
</dbReference>
<protein>
    <submittedName>
        <fullName evidence="7">Rieske [2Fe-2S] domain protein</fullName>
    </submittedName>
</protein>
<dbReference type="SUPFAM" id="SSF55961">
    <property type="entry name" value="Bet v1-like"/>
    <property type="match status" value="1"/>
</dbReference>
<evidence type="ECO:0000313" key="8">
    <source>
        <dbReference type="Proteomes" id="UP000182373"/>
    </source>
</evidence>
<dbReference type="CDD" id="cd03469">
    <property type="entry name" value="Rieske_RO_Alpha_N"/>
    <property type="match status" value="1"/>
</dbReference>
<keyword evidence="2" id="KW-0479">Metal-binding</keyword>
<gene>
    <name evidence="7" type="ORF">GbCGDNIH9_0489</name>
</gene>
<evidence type="ECO:0000313" key="7">
    <source>
        <dbReference type="EMBL" id="APH53728.1"/>
    </source>
</evidence>
<dbReference type="PROSITE" id="PS51296">
    <property type="entry name" value="RIESKE"/>
    <property type="match status" value="1"/>
</dbReference>